<keyword evidence="3" id="KW-1185">Reference proteome</keyword>
<reference evidence="2 3" key="1">
    <citation type="submission" date="2023-10" db="EMBL/GenBank/DDBJ databases">
        <title>Chromosome-scale genome assembly provides insights into flower coloration mechanisms of Canna indica.</title>
        <authorList>
            <person name="Li C."/>
        </authorList>
    </citation>
    <scope>NUCLEOTIDE SEQUENCE [LARGE SCALE GENOMIC DNA]</scope>
    <source>
        <tissue evidence="2">Flower</tissue>
    </source>
</reference>
<organism evidence="2 3">
    <name type="scientific">Canna indica</name>
    <name type="common">Indian-shot</name>
    <dbReference type="NCBI Taxonomy" id="4628"/>
    <lineage>
        <taxon>Eukaryota</taxon>
        <taxon>Viridiplantae</taxon>
        <taxon>Streptophyta</taxon>
        <taxon>Embryophyta</taxon>
        <taxon>Tracheophyta</taxon>
        <taxon>Spermatophyta</taxon>
        <taxon>Magnoliopsida</taxon>
        <taxon>Liliopsida</taxon>
        <taxon>Zingiberales</taxon>
        <taxon>Cannaceae</taxon>
        <taxon>Canna</taxon>
    </lineage>
</organism>
<sequence>MKNIKSLSKAKIAVERLTDYSLDENMTKVTPYKPRFLGSNNSNGYSSKVNMAKTTPFKSRFWGSDNSQGKRIIGGTRWRNHTHRAYTPQEHSQRGSPPRGNHSTVSPTYALCKGPHSAQGCPKRQALSALITETVVETMFNVSAKKDKGKEKAIASSSHSKGSSSDHSSEDKTPPELADFVIGGILMQKGHSTTYESRKLNDTE</sequence>
<evidence type="ECO:0000313" key="2">
    <source>
        <dbReference type="EMBL" id="WOL19949.1"/>
    </source>
</evidence>
<gene>
    <name evidence="2" type="ORF">Cni_G28751</name>
</gene>
<feature type="region of interest" description="Disordered" evidence="1">
    <location>
        <begin position="78"/>
        <end position="118"/>
    </location>
</feature>
<feature type="region of interest" description="Disordered" evidence="1">
    <location>
        <begin position="146"/>
        <end position="185"/>
    </location>
</feature>
<name>A0AAQ3QQJ6_9LILI</name>
<dbReference type="EMBL" id="CP136898">
    <property type="protein sequence ID" value="WOL19949.1"/>
    <property type="molecule type" value="Genomic_DNA"/>
</dbReference>
<accession>A0AAQ3QQJ6</accession>
<dbReference type="AlphaFoldDB" id="A0AAQ3QQJ6"/>
<proteinExistence type="predicted"/>
<protein>
    <submittedName>
        <fullName evidence="2">Retrovirus-related Pol polyprotein from transposon 17.6</fullName>
    </submittedName>
</protein>
<dbReference type="Proteomes" id="UP001327560">
    <property type="component" value="Chromosome 9"/>
</dbReference>
<evidence type="ECO:0000256" key="1">
    <source>
        <dbReference type="SAM" id="MobiDB-lite"/>
    </source>
</evidence>
<evidence type="ECO:0000313" key="3">
    <source>
        <dbReference type="Proteomes" id="UP001327560"/>
    </source>
</evidence>
<feature type="compositionally biased region" description="Low complexity" evidence="1">
    <location>
        <begin position="156"/>
        <end position="166"/>
    </location>
</feature>